<dbReference type="AlphaFoldDB" id="A0A6F8YM10"/>
<organism evidence="1 2">
    <name type="scientific">Phytohabitans suffuscus</name>
    <dbReference type="NCBI Taxonomy" id="624315"/>
    <lineage>
        <taxon>Bacteria</taxon>
        <taxon>Bacillati</taxon>
        <taxon>Actinomycetota</taxon>
        <taxon>Actinomycetes</taxon>
        <taxon>Micromonosporales</taxon>
        <taxon>Micromonosporaceae</taxon>
    </lineage>
</organism>
<protein>
    <submittedName>
        <fullName evidence="1">Uncharacterized protein</fullName>
    </submittedName>
</protein>
<keyword evidence="2" id="KW-1185">Reference proteome</keyword>
<reference evidence="1 2" key="2">
    <citation type="submission" date="2020-03" db="EMBL/GenBank/DDBJ databases">
        <authorList>
            <person name="Ichikawa N."/>
            <person name="Kimura A."/>
            <person name="Kitahashi Y."/>
            <person name="Uohara A."/>
        </authorList>
    </citation>
    <scope>NUCLEOTIDE SEQUENCE [LARGE SCALE GENOMIC DNA]</scope>
    <source>
        <strain evidence="1 2">NBRC 105367</strain>
    </source>
</reference>
<proteinExistence type="predicted"/>
<accession>A0A6F8YM10</accession>
<dbReference type="InterPro" id="IPR045728">
    <property type="entry name" value="DUF6082"/>
</dbReference>
<gene>
    <name evidence="1" type="ORF">Psuf_042940</name>
</gene>
<reference evidence="1 2" key="1">
    <citation type="submission" date="2020-03" db="EMBL/GenBank/DDBJ databases">
        <title>Whole genome shotgun sequence of Phytohabitans suffuscus NBRC 105367.</title>
        <authorList>
            <person name="Komaki H."/>
            <person name="Tamura T."/>
        </authorList>
    </citation>
    <scope>NUCLEOTIDE SEQUENCE [LARGE SCALE GENOMIC DNA]</scope>
    <source>
        <strain evidence="1 2">NBRC 105367</strain>
    </source>
</reference>
<dbReference type="Pfam" id="PF19560">
    <property type="entry name" value="DUF6082"/>
    <property type="match status" value="1"/>
</dbReference>
<sequence>MHFDIVSLAIEHHDLLRAVDPATAAVPNAREEVYINLMVGYWLTTWQTGAITESQLRGLVRSMFDGEVGQEWWARVRNHWSDPRSRQKQRFCSILTEEWHRAKRE</sequence>
<dbReference type="Proteomes" id="UP000503011">
    <property type="component" value="Chromosome"/>
</dbReference>
<evidence type="ECO:0000313" key="1">
    <source>
        <dbReference type="EMBL" id="BCB86981.1"/>
    </source>
</evidence>
<dbReference type="KEGG" id="psuu:Psuf_042940"/>
<dbReference type="EMBL" id="AP022871">
    <property type="protein sequence ID" value="BCB86981.1"/>
    <property type="molecule type" value="Genomic_DNA"/>
</dbReference>
<name>A0A6F8YM10_9ACTN</name>
<evidence type="ECO:0000313" key="2">
    <source>
        <dbReference type="Proteomes" id="UP000503011"/>
    </source>
</evidence>